<dbReference type="Proteomes" id="UP000326437">
    <property type="component" value="Unassembled WGS sequence"/>
</dbReference>
<protein>
    <recommendedName>
        <fullName evidence="3">OmpR/PhoB-type domain-containing protein</fullName>
    </recommendedName>
</protein>
<dbReference type="OrthoDB" id="7019543at2"/>
<dbReference type="SMART" id="SM00862">
    <property type="entry name" value="Trans_reg_C"/>
    <property type="match status" value="1"/>
</dbReference>
<dbReference type="Pfam" id="PF00486">
    <property type="entry name" value="Trans_reg_C"/>
    <property type="match status" value="1"/>
</dbReference>
<feature type="domain" description="OmpR/PhoB-type" evidence="3">
    <location>
        <begin position="131"/>
        <end position="229"/>
    </location>
</feature>
<dbReference type="InterPro" id="IPR016032">
    <property type="entry name" value="Sig_transdc_resp-reg_C-effctor"/>
</dbReference>
<evidence type="ECO:0000259" key="3">
    <source>
        <dbReference type="PROSITE" id="PS51755"/>
    </source>
</evidence>
<accession>A0A5E6YNQ3</accession>
<organism evidence="4 5">
    <name type="scientific">Pseudomonas fluorescens</name>
    <dbReference type="NCBI Taxonomy" id="294"/>
    <lineage>
        <taxon>Bacteria</taxon>
        <taxon>Pseudomonadati</taxon>
        <taxon>Pseudomonadota</taxon>
        <taxon>Gammaproteobacteria</taxon>
        <taxon>Pseudomonadales</taxon>
        <taxon>Pseudomonadaceae</taxon>
        <taxon>Pseudomonas</taxon>
    </lineage>
</organism>
<sequence length="234" mass="26368">MLAAGCSTDNQTPKALNFVYSKALVNDIKKLVTAEVRHFDACDTLANMACDFSTTEAVFIEVNAPETVNDSLELLKHIRTINQAACIYILVTHNKSFNGIHHYLAGADHCIKLPVDPQEKQALLLRTFAESHWATTTHLTLDRTRLLLCSASQKIEISYTEMIIIDALIQAPQHVLSQDSIAKTLDPNIVFYDPRALEKTISRLRTKIKKAYHLELIFSVRTFGYRLRRGTIAQ</sequence>
<dbReference type="GO" id="GO:0000160">
    <property type="term" value="P:phosphorelay signal transduction system"/>
    <property type="evidence" value="ECO:0007669"/>
    <property type="project" value="InterPro"/>
</dbReference>
<dbReference type="AlphaFoldDB" id="A0A5E6YNQ3"/>
<evidence type="ECO:0000313" key="5">
    <source>
        <dbReference type="Proteomes" id="UP000326437"/>
    </source>
</evidence>
<dbReference type="Gene3D" id="1.10.10.10">
    <property type="entry name" value="Winged helix-like DNA-binding domain superfamily/Winged helix DNA-binding domain"/>
    <property type="match status" value="1"/>
</dbReference>
<reference evidence="4 5" key="1">
    <citation type="submission" date="2019-09" db="EMBL/GenBank/DDBJ databases">
        <authorList>
            <person name="Chandra G."/>
            <person name="Truman W A."/>
        </authorList>
    </citation>
    <scope>NUCLEOTIDE SEQUENCE [LARGE SCALE GENOMIC DNA]</scope>
    <source>
        <strain evidence="4">PS685</strain>
    </source>
</reference>
<dbReference type="InterPro" id="IPR001867">
    <property type="entry name" value="OmpR/PhoB-type_DNA-bd"/>
</dbReference>
<evidence type="ECO:0000256" key="1">
    <source>
        <dbReference type="ARBA" id="ARBA00023125"/>
    </source>
</evidence>
<dbReference type="GO" id="GO:0006355">
    <property type="term" value="P:regulation of DNA-templated transcription"/>
    <property type="evidence" value="ECO:0007669"/>
    <property type="project" value="InterPro"/>
</dbReference>
<name>A0A5E6YNQ3_PSEFL</name>
<dbReference type="EMBL" id="CABVHO010000015">
    <property type="protein sequence ID" value="VVN55668.1"/>
    <property type="molecule type" value="Genomic_DNA"/>
</dbReference>
<gene>
    <name evidence="4" type="ORF">PS685_01954</name>
</gene>
<proteinExistence type="predicted"/>
<dbReference type="Gene3D" id="3.40.50.2300">
    <property type="match status" value="1"/>
</dbReference>
<dbReference type="PROSITE" id="PS51755">
    <property type="entry name" value="OMPR_PHOB"/>
    <property type="match status" value="1"/>
</dbReference>
<evidence type="ECO:0000256" key="2">
    <source>
        <dbReference type="PROSITE-ProRule" id="PRU01091"/>
    </source>
</evidence>
<dbReference type="CDD" id="cd00383">
    <property type="entry name" value="trans_reg_C"/>
    <property type="match status" value="1"/>
</dbReference>
<dbReference type="GO" id="GO:0003677">
    <property type="term" value="F:DNA binding"/>
    <property type="evidence" value="ECO:0007669"/>
    <property type="project" value="UniProtKB-UniRule"/>
</dbReference>
<evidence type="ECO:0000313" key="4">
    <source>
        <dbReference type="EMBL" id="VVN55668.1"/>
    </source>
</evidence>
<dbReference type="SUPFAM" id="SSF46894">
    <property type="entry name" value="C-terminal effector domain of the bipartite response regulators"/>
    <property type="match status" value="1"/>
</dbReference>
<dbReference type="InterPro" id="IPR036388">
    <property type="entry name" value="WH-like_DNA-bd_sf"/>
</dbReference>
<keyword evidence="1 2" id="KW-0238">DNA-binding</keyword>
<feature type="DNA-binding region" description="OmpR/PhoB-type" evidence="2">
    <location>
        <begin position="131"/>
        <end position="229"/>
    </location>
</feature>